<accession>W4MD11</accession>
<gene>
    <name evidence="1" type="ORF">ETSY2_09160</name>
</gene>
<protein>
    <recommendedName>
        <fullName evidence="3">Protein kinase domain-containing protein</fullName>
    </recommendedName>
</protein>
<dbReference type="HOGENOM" id="CLU_438464_0_0_7"/>
<dbReference type="SUPFAM" id="SSF56112">
    <property type="entry name" value="Protein kinase-like (PK-like)"/>
    <property type="match status" value="1"/>
</dbReference>
<evidence type="ECO:0000313" key="1">
    <source>
        <dbReference type="EMBL" id="ETX07791.1"/>
    </source>
</evidence>
<dbReference type="Proteomes" id="UP000019140">
    <property type="component" value="Unassembled WGS sequence"/>
</dbReference>
<dbReference type="PATRIC" id="fig|1429439.4.peg.1571"/>
<sequence length="623" mass="68986">MEVYVAGKRVRFSPQDAIGKGGEADIYDLGQGVALKLYKPPEHPDFAACPEQQEAAAQRLEIVQTKLPAFPVPLPARVMVPMALATDRRAQRIVGYTMPLLQGAEVLWRYGERGFRRQGIDAATVVRIFHDLHGTVAALHASAVTIGDFNDLNVLVCDTQAHVIDADSFQFGAFPCQVYTEHFVDPLLCDPQANRPILQCPYTPASDWYAFTVMLFRSLLLLHPYGGVYKPTRASQHLAHAARPLHRVTVFDPEVRYPKPAYRYDILPDELLHYFHQIFTRDVRDVFPLTLLDSLTWAFCPQCGLEHARRNCPACGGTPLPIVHSTITVRGQVTVTPVVETPGPILYASADEGQLCLLIRTEQGFVREDQHLVLTGQVQPHLQFRLLPNATLVGQHNQLVILPRGESTTCIEVDTYRGRPCFDSNGTTYFWVQQGQLMRAGGLGPERIGDVLSGQTQMWVGRSMGIGFYRAGDLGVVFVFDPTSTGINDRVQLPDMRGHIVDVSCQLAQDCAWLMWHSKENERMIRHAAVIRSDGRVAATVRAEAGTASWLDSATGALATDAMLFVPTDDGITRVEIHNGRITPTHTFPDTEPFVDAASQLLAGPGGIYVVRNQTVHLLKMTP</sequence>
<dbReference type="AlphaFoldDB" id="W4MD11"/>
<organism evidence="1 2">
    <name type="scientific">Candidatus Entotheonella gemina</name>
    <dbReference type="NCBI Taxonomy" id="1429439"/>
    <lineage>
        <taxon>Bacteria</taxon>
        <taxon>Pseudomonadati</taxon>
        <taxon>Nitrospinota/Tectimicrobiota group</taxon>
        <taxon>Candidatus Tectimicrobiota</taxon>
        <taxon>Candidatus Entotheonellia</taxon>
        <taxon>Candidatus Entotheonellales</taxon>
        <taxon>Candidatus Entotheonellaceae</taxon>
        <taxon>Candidatus Entotheonella</taxon>
    </lineage>
</organism>
<dbReference type="Gene3D" id="1.10.510.10">
    <property type="entry name" value="Transferase(Phosphotransferase) domain 1"/>
    <property type="match status" value="1"/>
</dbReference>
<name>W4MD11_9BACT</name>
<dbReference type="InterPro" id="IPR011009">
    <property type="entry name" value="Kinase-like_dom_sf"/>
</dbReference>
<proteinExistence type="predicted"/>
<keyword evidence="2" id="KW-1185">Reference proteome</keyword>
<evidence type="ECO:0008006" key="3">
    <source>
        <dbReference type="Google" id="ProtNLM"/>
    </source>
</evidence>
<reference evidence="1 2" key="1">
    <citation type="journal article" date="2014" name="Nature">
        <title>An environmental bacterial taxon with a large and distinct metabolic repertoire.</title>
        <authorList>
            <person name="Wilson M.C."/>
            <person name="Mori T."/>
            <person name="Ruckert C."/>
            <person name="Uria A.R."/>
            <person name="Helf M.J."/>
            <person name="Takada K."/>
            <person name="Gernert C."/>
            <person name="Steffens U.A."/>
            <person name="Heycke N."/>
            <person name="Schmitt S."/>
            <person name="Rinke C."/>
            <person name="Helfrich E.J."/>
            <person name="Brachmann A.O."/>
            <person name="Gurgui C."/>
            <person name="Wakimoto T."/>
            <person name="Kracht M."/>
            <person name="Crusemann M."/>
            <person name="Hentschel U."/>
            <person name="Abe I."/>
            <person name="Matsunaga S."/>
            <person name="Kalinowski J."/>
            <person name="Takeyama H."/>
            <person name="Piel J."/>
        </authorList>
    </citation>
    <scope>NUCLEOTIDE SEQUENCE [LARGE SCALE GENOMIC DNA]</scope>
    <source>
        <strain evidence="2">TSY2</strain>
    </source>
</reference>
<evidence type="ECO:0000313" key="2">
    <source>
        <dbReference type="Proteomes" id="UP000019140"/>
    </source>
</evidence>
<comment type="caution">
    <text evidence="1">The sequence shown here is derived from an EMBL/GenBank/DDBJ whole genome shotgun (WGS) entry which is preliminary data.</text>
</comment>
<dbReference type="EMBL" id="AZHX01000370">
    <property type="protein sequence ID" value="ETX07791.1"/>
    <property type="molecule type" value="Genomic_DNA"/>
</dbReference>